<dbReference type="HOGENOM" id="CLU_012937_1_1_1"/>
<reference evidence="5" key="3">
    <citation type="submission" date="2025-09" db="UniProtKB">
        <authorList>
            <consortium name="Ensembl"/>
        </authorList>
    </citation>
    <scope>IDENTIFICATION</scope>
</reference>
<dbReference type="PANTHER" id="PTHR13399:SF4">
    <property type="entry name" value="TBC1 DOMAIN FAMILY MEMBER 30"/>
    <property type="match status" value="1"/>
</dbReference>
<evidence type="ECO:0000259" key="4">
    <source>
        <dbReference type="PROSITE" id="PS50086"/>
    </source>
</evidence>
<feature type="compositionally biased region" description="Pro residues" evidence="3">
    <location>
        <begin position="820"/>
        <end position="831"/>
    </location>
</feature>
<dbReference type="InterPro" id="IPR035969">
    <property type="entry name" value="Rab-GAP_TBC_sf"/>
</dbReference>
<evidence type="ECO:0000313" key="6">
    <source>
        <dbReference type="Proteomes" id="UP000005226"/>
    </source>
</evidence>
<dbReference type="STRING" id="31033.ENSTRUP00000064468"/>
<dbReference type="Gene3D" id="1.10.8.270">
    <property type="entry name" value="putative rabgap domain of human tbc1 domain family member 14 like domains"/>
    <property type="match status" value="1"/>
</dbReference>
<dbReference type="AlphaFoldDB" id="H2U2Z8"/>
<feature type="region of interest" description="Disordered" evidence="3">
    <location>
        <begin position="43"/>
        <end position="97"/>
    </location>
</feature>
<feature type="compositionally biased region" description="Polar residues" evidence="3">
    <location>
        <begin position="777"/>
        <end position="793"/>
    </location>
</feature>
<dbReference type="Pfam" id="PF00566">
    <property type="entry name" value="RabGAP-TBC"/>
    <property type="match status" value="1"/>
</dbReference>
<keyword evidence="6" id="KW-1185">Reference proteome</keyword>
<feature type="domain" description="Rab-GAP TBC" evidence="4">
    <location>
        <begin position="261"/>
        <end position="469"/>
    </location>
</feature>
<reference evidence="5 6" key="1">
    <citation type="journal article" date="2011" name="Genome Biol. Evol.">
        <title>Integration of the genetic map and genome assembly of fugu facilitates insights into distinct features of genome evolution in teleosts and mammals.</title>
        <authorList>
            <person name="Kai W."/>
            <person name="Kikuchi K."/>
            <person name="Tohari S."/>
            <person name="Chew A.K."/>
            <person name="Tay A."/>
            <person name="Fujiwara A."/>
            <person name="Hosoya S."/>
            <person name="Suetake H."/>
            <person name="Naruse K."/>
            <person name="Brenner S."/>
            <person name="Suzuki Y."/>
            <person name="Venkatesh B."/>
        </authorList>
    </citation>
    <scope>NUCLEOTIDE SEQUENCE [LARGE SCALE GENOMIC DNA]</scope>
</reference>
<protein>
    <recommendedName>
        <fullName evidence="2">TBC1 domain family member 30</fullName>
    </recommendedName>
</protein>
<dbReference type="PANTHER" id="PTHR13399">
    <property type="entry name" value="TRANSLOCON-ASSOCIATED PROTEIN TRAP , GAMMA SUBUNIT"/>
    <property type="match status" value="1"/>
</dbReference>
<accession>H2U2Z8</accession>
<dbReference type="Pfam" id="PF15733">
    <property type="entry name" value="DUF4682"/>
    <property type="match status" value="1"/>
</dbReference>
<dbReference type="SUPFAM" id="SSF47923">
    <property type="entry name" value="Ypt/Rab-GAP domain of gyp1p"/>
    <property type="match status" value="2"/>
</dbReference>
<dbReference type="SMART" id="SM00164">
    <property type="entry name" value="TBC"/>
    <property type="match status" value="1"/>
</dbReference>
<dbReference type="Proteomes" id="UP000005226">
    <property type="component" value="Chromosome 18"/>
</dbReference>
<feature type="compositionally biased region" description="Basic and acidic residues" evidence="3">
    <location>
        <begin position="763"/>
        <end position="776"/>
    </location>
</feature>
<feature type="compositionally biased region" description="Polar residues" evidence="3">
    <location>
        <begin position="901"/>
        <end position="911"/>
    </location>
</feature>
<name>H2U2Z8_TAKRU</name>
<feature type="region of interest" description="Disordered" evidence="3">
    <location>
        <begin position="703"/>
        <end position="870"/>
    </location>
</feature>
<evidence type="ECO:0000256" key="2">
    <source>
        <dbReference type="ARBA" id="ARBA00067508"/>
    </source>
</evidence>
<dbReference type="Gene3D" id="1.10.472.80">
    <property type="entry name" value="Ypt/Rab-GAP domain of gyp1p, domain 3"/>
    <property type="match status" value="1"/>
</dbReference>
<dbReference type="FunFam" id="1.10.8.270:FF:000009">
    <property type="entry name" value="TBC1 domain family member 30"/>
    <property type="match status" value="1"/>
</dbReference>
<dbReference type="InterPro" id="IPR032738">
    <property type="entry name" value="Tbc1d30_C"/>
</dbReference>
<dbReference type="PROSITE" id="PS50086">
    <property type="entry name" value="TBC_RABGAP"/>
    <property type="match status" value="1"/>
</dbReference>
<organism evidence="5 6">
    <name type="scientific">Takifugu rubripes</name>
    <name type="common">Japanese pufferfish</name>
    <name type="synonym">Fugu rubripes</name>
    <dbReference type="NCBI Taxonomy" id="31033"/>
    <lineage>
        <taxon>Eukaryota</taxon>
        <taxon>Metazoa</taxon>
        <taxon>Chordata</taxon>
        <taxon>Craniata</taxon>
        <taxon>Vertebrata</taxon>
        <taxon>Euteleostomi</taxon>
        <taxon>Actinopterygii</taxon>
        <taxon>Neopterygii</taxon>
        <taxon>Teleostei</taxon>
        <taxon>Neoteleostei</taxon>
        <taxon>Acanthomorphata</taxon>
        <taxon>Eupercaria</taxon>
        <taxon>Tetraodontiformes</taxon>
        <taxon>Tetradontoidea</taxon>
        <taxon>Tetraodontidae</taxon>
        <taxon>Takifugu</taxon>
    </lineage>
</organism>
<proteinExistence type="predicted"/>
<feature type="compositionally biased region" description="Polar residues" evidence="3">
    <location>
        <begin position="43"/>
        <end position="53"/>
    </location>
</feature>
<dbReference type="InterPro" id="IPR000195">
    <property type="entry name" value="Rab-GAP-TBC_dom"/>
</dbReference>
<reference evidence="5" key="2">
    <citation type="submission" date="2025-08" db="UniProtKB">
        <authorList>
            <consortium name="Ensembl"/>
        </authorList>
    </citation>
    <scope>IDENTIFICATION</scope>
</reference>
<dbReference type="GeneTree" id="ENSGT00940000159226"/>
<evidence type="ECO:0000313" key="5">
    <source>
        <dbReference type="Ensembl" id="ENSTRUP00000031309.3"/>
    </source>
</evidence>
<evidence type="ECO:0000256" key="3">
    <source>
        <dbReference type="SAM" id="MobiDB-lite"/>
    </source>
</evidence>
<sequence>MDAELELNGEELLEVDICDRGVCSEDESGVFVNSASSLQEEFSGFQQWASPSLSPHRDTSSPPGQQSHNGAGTPPGSAAPRPRTDADSDAESQADGLRAPRSSIVDCLLVELYETYSGGSRRNADSWDSSTEASGSDAFPGRSNSGSSFLQELQEKHTRRLQMNYLGQKGKSPEELRAIIQEAKYRSGLQSAKLIRQLRRRDRLSHKLQKNYDIITACLQAVSQKRRVDTRLRFSIEPSLGKNGFQQWYDALKAVARLPTGIPKEWRRRVWLTLADQYLHSISIDWEKTLRFAFNERSNPDDDSLGIQIVKDLHRTGCSSYCGQEGEQDRVVLKRVLLAYARWNKAVGYCQGFNVLAALILEVTEGNESDALKVMIYLIDKVLPESYFANNLRALSVDMAVFRDLLRLKLPRLSQHLHLLQKSANKEAGGSYEPPLTNVFTMQWFLTIFATCLPAPTVLKIWDSVFFEGSEMLFRVALAIWERLGERIEYCKTADEFYSTMGCLTQEMLEENLFDSAELMQEVYSMAVFPFPQLAELREKYTYNITPFPTSVKSNGSGGLGSWESDDDADMDDEDSMVTALGCLGPLGGLLAPELQRYQKYLKEQRAEESNIAELSPGAVGAAGAGGGGAKAEHKASINSMMMERMNTDIYALKKQYARIKRRQQQQAMQLYVRTDKCPATRVLPSQLNPSSTVINHLLLGRKPRGVGSGYPNIDTSGLQGRSKGGRGSPWHANVRVHRRNVARARAQLGFGDSEERKDDEDEVKRGSEEEQKDGSDSSFPQSPNPSGTGSITEETRQAKVGEVVGQLEALDLEDINPETEPPVPLTPSPSTPSLSSLSSSSRVSLSPSTPAFPSSGAVPPKQQVFSPFPCVKQPRKSVAARNLGLYGPTSRTPTVHFPQLSRNLNRSSGAGTTGRR</sequence>
<gene>
    <name evidence="5" type="primary">tbc1d30</name>
</gene>
<dbReference type="Ensembl" id="ENSTRUT00000031431.3">
    <property type="protein sequence ID" value="ENSTRUP00000031309.3"/>
    <property type="gene ID" value="ENSTRUG00000012364.3"/>
</dbReference>
<dbReference type="FunFam" id="1.10.472.80:FF:000011">
    <property type="entry name" value="TBC1 domain family member 30"/>
    <property type="match status" value="1"/>
</dbReference>
<feature type="region of interest" description="Disordered" evidence="3">
    <location>
        <begin position="883"/>
        <end position="917"/>
    </location>
</feature>
<comment type="function">
    <text evidence="1">May act as a GTPase-activating protein for Rab family protein(s).</text>
</comment>
<dbReference type="GO" id="GO:0005783">
    <property type="term" value="C:endoplasmic reticulum"/>
    <property type="evidence" value="ECO:0007669"/>
    <property type="project" value="TreeGrafter"/>
</dbReference>
<feature type="compositionally biased region" description="Low complexity" evidence="3">
    <location>
        <begin position="832"/>
        <end position="850"/>
    </location>
</feature>
<feature type="region of interest" description="Disordered" evidence="3">
    <location>
        <begin position="119"/>
        <end position="148"/>
    </location>
</feature>
<feature type="compositionally biased region" description="Polar residues" evidence="3">
    <location>
        <begin position="60"/>
        <end position="70"/>
    </location>
</feature>
<evidence type="ECO:0000256" key="1">
    <source>
        <dbReference type="ARBA" id="ARBA00043879"/>
    </source>
</evidence>